<keyword evidence="8" id="KW-0289">Folate biosynthesis</keyword>
<organism evidence="10">
    <name type="scientific">marine sediment metagenome</name>
    <dbReference type="NCBI Taxonomy" id="412755"/>
    <lineage>
        <taxon>unclassified sequences</taxon>
        <taxon>metagenomes</taxon>
        <taxon>ecological metagenomes</taxon>
    </lineage>
</organism>
<dbReference type="PROSITE" id="PS00793">
    <property type="entry name" value="DHPS_2"/>
    <property type="match status" value="1"/>
</dbReference>
<accession>A0A0F9P2N4</accession>
<reference evidence="10" key="1">
    <citation type="journal article" date="2015" name="Nature">
        <title>Complex archaea that bridge the gap between prokaryotes and eukaryotes.</title>
        <authorList>
            <person name="Spang A."/>
            <person name="Saw J.H."/>
            <person name="Jorgensen S.L."/>
            <person name="Zaremba-Niedzwiedzka K."/>
            <person name="Martijn J."/>
            <person name="Lind A.E."/>
            <person name="van Eijk R."/>
            <person name="Schleper C."/>
            <person name="Guy L."/>
            <person name="Ettema T.J."/>
        </authorList>
    </citation>
    <scope>NUCLEOTIDE SEQUENCE</scope>
</reference>
<dbReference type="InterPro" id="IPR006390">
    <property type="entry name" value="DHP_synth_dom"/>
</dbReference>
<dbReference type="GO" id="GO:0046654">
    <property type="term" value="P:tetrahydrofolate biosynthetic process"/>
    <property type="evidence" value="ECO:0007669"/>
    <property type="project" value="TreeGrafter"/>
</dbReference>
<dbReference type="GO" id="GO:0004156">
    <property type="term" value="F:dihydropteroate synthase activity"/>
    <property type="evidence" value="ECO:0007669"/>
    <property type="project" value="UniProtKB-EC"/>
</dbReference>
<evidence type="ECO:0000256" key="3">
    <source>
        <dbReference type="ARBA" id="ARBA00004763"/>
    </source>
</evidence>
<dbReference type="InterPro" id="IPR045031">
    <property type="entry name" value="DHP_synth-like"/>
</dbReference>
<comment type="cofactor">
    <cofactor evidence="2">
        <name>Mg(2+)</name>
        <dbReference type="ChEBI" id="CHEBI:18420"/>
    </cofactor>
</comment>
<dbReference type="InterPro" id="IPR000489">
    <property type="entry name" value="Pterin-binding_dom"/>
</dbReference>
<dbReference type="InterPro" id="IPR011005">
    <property type="entry name" value="Dihydropteroate_synth-like_sf"/>
</dbReference>
<evidence type="ECO:0000313" key="10">
    <source>
        <dbReference type="EMBL" id="KKN24304.1"/>
    </source>
</evidence>
<proteinExistence type="predicted"/>
<evidence type="ECO:0000256" key="6">
    <source>
        <dbReference type="ARBA" id="ARBA00022723"/>
    </source>
</evidence>
<dbReference type="Pfam" id="PF00809">
    <property type="entry name" value="Pterin_bind"/>
    <property type="match status" value="1"/>
</dbReference>
<dbReference type="PANTHER" id="PTHR20941">
    <property type="entry name" value="FOLATE SYNTHESIS PROTEINS"/>
    <property type="match status" value="1"/>
</dbReference>
<feature type="domain" description="Pterin-binding" evidence="9">
    <location>
        <begin position="20"/>
        <end position="278"/>
    </location>
</feature>
<keyword evidence="7" id="KW-0460">Magnesium</keyword>
<gene>
    <name evidence="10" type="ORF">LCGC14_0896330</name>
</gene>
<evidence type="ECO:0000256" key="7">
    <source>
        <dbReference type="ARBA" id="ARBA00022842"/>
    </source>
</evidence>
<evidence type="ECO:0000256" key="5">
    <source>
        <dbReference type="ARBA" id="ARBA00022679"/>
    </source>
</evidence>
<dbReference type="EC" id="2.5.1.15" evidence="4"/>
<dbReference type="PANTHER" id="PTHR20941:SF1">
    <property type="entry name" value="FOLIC ACID SYNTHESIS PROTEIN FOL1"/>
    <property type="match status" value="1"/>
</dbReference>
<evidence type="ECO:0000259" key="9">
    <source>
        <dbReference type="PROSITE" id="PS50972"/>
    </source>
</evidence>
<name>A0A0F9P2N4_9ZZZZ</name>
<evidence type="ECO:0000256" key="2">
    <source>
        <dbReference type="ARBA" id="ARBA00001946"/>
    </source>
</evidence>
<sequence length="287" mass="32402">MKKIYIKLFDFLEIGDDFPTIIAGVLNLSPESFYKGSIFIEPVKIKEVVSEMVKNGAKIIDLGGRSTAPWSEKITIEEELIRVSKAMEIVCKIIPNDIIISVDTQYREIAEKSFDIATKEKRKIIINDVSCLKTDPTLGDFVIDKDLPIILMASKSVPGDLCTIEDIINEFKITFDNLKIKGYDENKIIIDPGIGHWVENKTYIYDLKIISNLYKLKELNKPILVAISRKSFIGSTLNIPDPENRLNGTLSSTSIAVYNGAHIVRTHDVTNQLLEIVKMAEEIRKNK</sequence>
<protein>
    <recommendedName>
        <fullName evidence="4">dihydropteroate synthase</fullName>
        <ecNumber evidence="4">2.5.1.15</ecNumber>
    </recommendedName>
</protein>
<comment type="pathway">
    <text evidence="3">Cofactor biosynthesis; tetrahydrofolate biosynthesis; 7,8-dihydrofolate from 2-amino-4-hydroxy-6-hydroxymethyl-7,8-dihydropteridine diphosphate and 4-aminobenzoate: step 1/2.</text>
</comment>
<evidence type="ECO:0000256" key="4">
    <source>
        <dbReference type="ARBA" id="ARBA00012458"/>
    </source>
</evidence>
<dbReference type="GO" id="GO:0046656">
    <property type="term" value="P:folic acid biosynthetic process"/>
    <property type="evidence" value="ECO:0007669"/>
    <property type="project" value="UniProtKB-KW"/>
</dbReference>
<dbReference type="SUPFAM" id="SSF51717">
    <property type="entry name" value="Dihydropteroate synthetase-like"/>
    <property type="match status" value="1"/>
</dbReference>
<comment type="caution">
    <text evidence="10">The sequence shown here is derived from an EMBL/GenBank/DDBJ whole genome shotgun (WGS) entry which is preliminary data.</text>
</comment>
<dbReference type="PROSITE" id="PS50972">
    <property type="entry name" value="PTERIN_BINDING"/>
    <property type="match status" value="1"/>
</dbReference>
<dbReference type="GO" id="GO:0046872">
    <property type="term" value="F:metal ion binding"/>
    <property type="evidence" value="ECO:0007669"/>
    <property type="project" value="UniProtKB-KW"/>
</dbReference>
<evidence type="ECO:0000256" key="1">
    <source>
        <dbReference type="ARBA" id="ARBA00000012"/>
    </source>
</evidence>
<dbReference type="NCBIfam" id="TIGR01496">
    <property type="entry name" value="DHPS"/>
    <property type="match status" value="1"/>
</dbReference>
<dbReference type="Gene3D" id="3.20.20.20">
    <property type="entry name" value="Dihydropteroate synthase-like"/>
    <property type="match status" value="1"/>
</dbReference>
<dbReference type="EMBL" id="LAZR01002893">
    <property type="protein sequence ID" value="KKN24304.1"/>
    <property type="molecule type" value="Genomic_DNA"/>
</dbReference>
<keyword evidence="6" id="KW-0479">Metal-binding</keyword>
<keyword evidence="5" id="KW-0808">Transferase</keyword>
<evidence type="ECO:0000256" key="8">
    <source>
        <dbReference type="ARBA" id="ARBA00022909"/>
    </source>
</evidence>
<comment type="catalytic activity">
    <reaction evidence="1">
        <text>(7,8-dihydropterin-6-yl)methyl diphosphate + 4-aminobenzoate = 7,8-dihydropteroate + diphosphate</text>
        <dbReference type="Rhea" id="RHEA:19949"/>
        <dbReference type="ChEBI" id="CHEBI:17836"/>
        <dbReference type="ChEBI" id="CHEBI:17839"/>
        <dbReference type="ChEBI" id="CHEBI:33019"/>
        <dbReference type="ChEBI" id="CHEBI:72950"/>
        <dbReference type="EC" id="2.5.1.15"/>
    </reaction>
</comment>
<dbReference type="AlphaFoldDB" id="A0A0F9P2N4"/>